<organism evidence="1 2">
    <name type="scientific">Pseudonocardia kunmingensis</name>
    <dbReference type="NCBI Taxonomy" id="630975"/>
    <lineage>
        <taxon>Bacteria</taxon>
        <taxon>Bacillati</taxon>
        <taxon>Actinomycetota</taxon>
        <taxon>Actinomycetes</taxon>
        <taxon>Pseudonocardiales</taxon>
        <taxon>Pseudonocardiaceae</taxon>
        <taxon>Pseudonocardia</taxon>
    </lineage>
</organism>
<dbReference type="NCBIfam" id="TIGR03562">
    <property type="entry name" value="osmo_induc_OsmC"/>
    <property type="match status" value="1"/>
</dbReference>
<dbReference type="InterPro" id="IPR003718">
    <property type="entry name" value="OsmC/Ohr_fam"/>
</dbReference>
<dbReference type="GO" id="GO:0006979">
    <property type="term" value="P:response to oxidative stress"/>
    <property type="evidence" value="ECO:0007669"/>
    <property type="project" value="InterPro"/>
</dbReference>
<evidence type="ECO:0000313" key="1">
    <source>
        <dbReference type="EMBL" id="TQM05919.1"/>
    </source>
</evidence>
<dbReference type="EMBL" id="VFPA01000004">
    <property type="protein sequence ID" value="TQM05919.1"/>
    <property type="molecule type" value="Genomic_DNA"/>
</dbReference>
<dbReference type="RefSeq" id="WP_142059466.1">
    <property type="nucleotide sequence ID" value="NZ_VFPA01000004.1"/>
</dbReference>
<dbReference type="InterPro" id="IPR015946">
    <property type="entry name" value="KH_dom-like_a/b"/>
</dbReference>
<dbReference type="Gene3D" id="3.30.300.20">
    <property type="match status" value="1"/>
</dbReference>
<reference evidence="1 2" key="1">
    <citation type="submission" date="2019-06" db="EMBL/GenBank/DDBJ databases">
        <title>Sequencing the genomes of 1000 actinobacteria strains.</title>
        <authorList>
            <person name="Klenk H.-P."/>
        </authorList>
    </citation>
    <scope>NUCLEOTIDE SEQUENCE [LARGE SCALE GENOMIC DNA]</scope>
    <source>
        <strain evidence="1 2">DSM 45301</strain>
    </source>
</reference>
<dbReference type="InterPro" id="IPR019904">
    <property type="entry name" value="Peroxiredoxin_OsmC"/>
</dbReference>
<dbReference type="SUPFAM" id="SSF82784">
    <property type="entry name" value="OsmC-like"/>
    <property type="match status" value="1"/>
</dbReference>
<dbReference type="Proteomes" id="UP000315677">
    <property type="component" value="Unassembled WGS sequence"/>
</dbReference>
<accession>A0A543D9A0</accession>
<dbReference type="PANTHER" id="PTHR42830">
    <property type="entry name" value="OSMOTICALLY INDUCIBLE FAMILY PROTEIN"/>
    <property type="match status" value="1"/>
</dbReference>
<dbReference type="AlphaFoldDB" id="A0A543D9A0"/>
<dbReference type="OrthoDB" id="9807532at2"/>
<evidence type="ECO:0000313" key="2">
    <source>
        <dbReference type="Proteomes" id="UP000315677"/>
    </source>
</evidence>
<dbReference type="GO" id="GO:0004601">
    <property type="term" value="F:peroxidase activity"/>
    <property type="evidence" value="ECO:0007669"/>
    <property type="project" value="InterPro"/>
</dbReference>
<dbReference type="InterPro" id="IPR036102">
    <property type="entry name" value="OsmC/Ohrsf"/>
</dbReference>
<comment type="caution">
    <text evidence="1">The sequence shown here is derived from an EMBL/GenBank/DDBJ whole genome shotgun (WGS) entry which is preliminary data.</text>
</comment>
<gene>
    <name evidence="1" type="ORF">FB558_6143</name>
</gene>
<sequence>MATRTARTAWNGSIQEGSGQVELTSSGVGTFDVSFPKRTADAADGTTSPEELIGAAHTACYAMALSAEIGRAGGTPQSLDVKADVTLGADPAGGFRISEIALTVRAEVEGLDAAAFEQAAQAAKAGCPVSKALAGTTITLDAALD</sequence>
<dbReference type="PANTHER" id="PTHR42830:SF1">
    <property type="entry name" value="OSMOTICALLY INDUCIBLE FAMILY PROTEIN"/>
    <property type="match status" value="1"/>
</dbReference>
<name>A0A543D9A0_9PSEU</name>
<keyword evidence="2" id="KW-1185">Reference proteome</keyword>
<protein>
    <submittedName>
        <fullName evidence="1">Osmotically inducible protein OsmC</fullName>
    </submittedName>
</protein>
<proteinExistence type="predicted"/>
<dbReference type="InterPro" id="IPR052707">
    <property type="entry name" value="OsmC_Ohr_Peroxiredoxin"/>
</dbReference>
<dbReference type="Pfam" id="PF02566">
    <property type="entry name" value="OsmC"/>
    <property type="match status" value="1"/>
</dbReference>